<comment type="caution">
    <text evidence="3">The sequence shown here is derived from an EMBL/GenBank/DDBJ whole genome shotgun (WGS) entry which is preliminary data.</text>
</comment>
<reference evidence="4" key="1">
    <citation type="journal article" date="2019" name="Int. J. Syst. Evol. Microbiol.">
        <title>The Global Catalogue of Microorganisms (GCM) 10K type strain sequencing project: providing services to taxonomists for standard genome sequencing and annotation.</title>
        <authorList>
            <consortium name="The Broad Institute Genomics Platform"/>
            <consortium name="The Broad Institute Genome Sequencing Center for Infectious Disease"/>
            <person name="Wu L."/>
            <person name="Ma J."/>
        </authorList>
    </citation>
    <scope>NUCLEOTIDE SEQUENCE [LARGE SCALE GENOMIC DNA]</scope>
    <source>
        <strain evidence="4">JCM 17695</strain>
    </source>
</reference>
<gene>
    <name evidence="3" type="ORF">ACFQV2_18305</name>
</gene>
<feature type="domain" description="Peptidoglycan binding-like" evidence="2">
    <location>
        <begin position="19"/>
        <end position="74"/>
    </location>
</feature>
<organism evidence="3 4">
    <name type="scientific">Actinokineospora soli</name>
    <dbReference type="NCBI Taxonomy" id="1048753"/>
    <lineage>
        <taxon>Bacteria</taxon>
        <taxon>Bacillati</taxon>
        <taxon>Actinomycetota</taxon>
        <taxon>Actinomycetes</taxon>
        <taxon>Pseudonocardiales</taxon>
        <taxon>Pseudonocardiaceae</taxon>
        <taxon>Actinokineospora</taxon>
    </lineage>
</organism>
<dbReference type="InterPro" id="IPR036365">
    <property type="entry name" value="PGBD-like_sf"/>
</dbReference>
<evidence type="ECO:0000259" key="2">
    <source>
        <dbReference type="Pfam" id="PF01471"/>
    </source>
</evidence>
<dbReference type="EMBL" id="JBHTEY010000004">
    <property type="protein sequence ID" value="MFC7615172.1"/>
    <property type="molecule type" value="Genomic_DNA"/>
</dbReference>
<feature type="region of interest" description="Disordered" evidence="1">
    <location>
        <begin position="78"/>
        <end position="109"/>
    </location>
</feature>
<sequence>MTDLPPLSAGETLSPGDQNDHVLALQQRLAEYGYFTDTQDGVFGDSTEAAVREYQRACNLIEDGVVGTEVWELLGQSPAEPEYAEPEYAEPEPEPEPEAAAGYPQVGDLSEDGHWMWDGATWVPAQPSGQDDSVGAPAAAEPGMVSEDGQWRWDGQQWQPNTPEGEEQELTPELFQEVIAQSMQVNTSATA</sequence>
<dbReference type="InterPro" id="IPR002477">
    <property type="entry name" value="Peptidoglycan-bd-like"/>
</dbReference>
<evidence type="ECO:0000313" key="3">
    <source>
        <dbReference type="EMBL" id="MFC7615172.1"/>
    </source>
</evidence>
<name>A0ABW2TN11_9PSEU</name>
<proteinExistence type="predicted"/>
<dbReference type="Gene3D" id="1.10.101.10">
    <property type="entry name" value="PGBD-like superfamily/PGBD"/>
    <property type="match status" value="1"/>
</dbReference>
<keyword evidence="4" id="KW-1185">Reference proteome</keyword>
<evidence type="ECO:0000313" key="4">
    <source>
        <dbReference type="Proteomes" id="UP001596512"/>
    </source>
</evidence>
<protein>
    <submittedName>
        <fullName evidence="3">Peptidoglycan-binding protein</fullName>
    </submittedName>
</protein>
<feature type="compositionally biased region" description="Acidic residues" evidence="1">
    <location>
        <begin position="82"/>
        <end position="97"/>
    </location>
</feature>
<dbReference type="Proteomes" id="UP001596512">
    <property type="component" value="Unassembled WGS sequence"/>
</dbReference>
<dbReference type="SUPFAM" id="SSF47090">
    <property type="entry name" value="PGBD-like"/>
    <property type="match status" value="1"/>
</dbReference>
<dbReference type="Pfam" id="PF01471">
    <property type="entry name" value="PG_binding_1"/>
    <property type="match status" value="1"/>
</dbReference>
<evidence type="ECO:0000256" key="1">
    <source>
        <dbReference type="SAM" id="MobiDB-lite"/>
    </source>
</evidence>
<dbReference type="InterPro" id="IPR036366">
    <property type="entry name" value="PGBDSf"/>
</dbReference>
<feature type="region of interest" description="Disordered" evidence="1">
    <location>
        <begin position="123"/>
        <end position="169"/>
    </location>
</feature>
<accession>A0ABW2TN11</accession>